<dbReference type="AlphaFoldDB" id="A0A1T4T538"/>
<dbReference type="InterPro" id="IPR002816">
    <property type="entry name" value="TraB/PrgY/GumN_fam"/>
</dbReference>
<dbReference type="Pfam" id="PF01963">
    <property type="entry name" value="TraB_PrgY_gumN"/>
    <property type="match status" value="1"/>
</dbReference>
<evidence type="ECO:0000313" key="1">
    <source>
        <dbReference type="EMBL" id="SKA35640.1"/>
    </source>
</evidence>
<evidence type="ECO:0000313" key="2">
    <source>
        <dbReference type="Proteomes" id="UP000190135"/>
    </source>
</evidence>
<dbReference type="Proteomes" id="UP000190135">
    <property type="component" value="Unassembled WGS sequence"/>
</dbReference>
<dbReference type="EMBL" id="FUXL01000019">
    <property type="protein sequence ID" value="SKA35640.1"/>
    <property type="molecule type" value="Genomic_DNA"/>
</dbReference>
<dbReference type="CDD" id="cd14789">
    <property type="entry name" value="Tiki"/>
    <property type="match status" value="1"/>
</dbReference>
<dbReference type="RefSeq" id="WP_078710156.1">
    <property type="nucleotide sequence ID" value="NZ_FUXL01000019.1"/>
</dbReference>
<evidence type="ECO:0008006" key="3">
    <source>
        <dbReference type="Google" id="ProtNLM"/>
    </source>
</evidence>
<dbReference type="InterPro" id="IPR047111">
    <property type="entry name" value="YbaP-like"/>
</dbReference>
<dbReference type="PANTHER" id="PTHR40590:SF1">
    <property type="entry name" value="CYTOPLASMIC PROTEIN"/>
    <property type="match status" value="1"/>
</dbReference>
<dbReference type="STRING" id="1365950.SAMN05428963_11978"/>
<proteinExistence type="predicted"/>
<dbReference type="PANTHER" id="PTHR40590">
    <property type="entry name" value="CYTOPLASMIC PROTEIN-RELATED"/>
    <property type="match status" value="1"/>
</dbReference>
<name>A0A1T4T538_9HYPH</name>
<protein>
    <recommendedName>
        <fullName evidence="3">Polysaccharide biosynthesis protein GumN</fullName>
    </recommendedName>
</protein>
<keyword evidence="2" id="KW-1185">Reference proteome</keyword>
<gene>
    <name evidence="1" type="ORF">SAMN05428963_11978</name>
</gene>
<sequence>MSPTQLPIRRPCPLDRLTDAALAVAALLPLALVLALAWVGLARAEESPNVTPTVCPGENLLPSFDAAQRARLDEAMKTTPHGEGRLFEVTKPGLSPSYLFGTMHLTDPRVLELPAPVETAFNRASRLVIESTDILDEAKASAAILTRPDLMTLPAGKTLDDFLKPDQREDLEKNLADHGVPYGSIRTLQPWFASVSLLLPACETARKAAGIAVLDVDLARRAKAAGKPVDGLETAIEQLEAMASLPMDVQVESLLASTALAERMPDITATMIALYLDGRIGAIGPLTEMVSPSAETGGIDAGEAYAEFEEKLVTTRNRTMAKRLKPLLEKGGTFVAVGALHLPGEEGLVELLARDGWTVKRAD</sequence>
<organism evidence="1 2">
    <name type="scientific">Consotaella salsifontis</name>
    <dbReference type="NCBI Taxonomy" id="1365950"/>
    <lineage>
        <taxon>Bacteria</taxon>
        <taxon>Pseudomonadati</taxon>
        <taxon>Pseudomonadota</taxon>
        <taxon>Alphaproteobacteria</taxon>
        <taxon>Hyphomicrobiales</taxon>
        <taxon>Aurantimonadaceae</taxon>
        <taxon>Consotaella</taxon>
    </lineage>
</organism>
<dbReference type="OrthoDB" id="9806326at2"/>
<reference evidence="1 2" key="1">
    <citation type="submission" date="2017-02" db="EMBL/GenBank/DDBJ databases">
        <authorList>
            <person name="Peterson S.W."/>
        </authorList>
    </citation>
    <scope>NUCLEOTIDE SEQUENCE [LARGE SCALE GENOMIC DNA]</scope>
    <source>
        <strain evidence="1 2">USBA 369</strain>
    </source>
</reference>
<accession>A0A1T4T538</accession>